<dbReference type="EMBL" id="CACRXK020003881">
    <property type="protein sequence ID" value="CAB4000622.1"/>
    <property type="molecule type" value="Genomic_DNA"/>
</dbReference>
<evidence type="ECO:0000313" key="3">
    <source>
        <dbReference type="Proteomes" id="UP001152795"/>
    </source>
</evidence>
<proteinExistence type="predicted"/>
<organism evidence="2 3">
    <name type="scientific">Paramuricea clavata</name>
    <name type="common">Red gorgonian</name>
    <name type="synonym">Violescent sea-whip</name>
    <dbReference type="NCBI Taxonomy" id="317549"/>
    <lineage>
        <taxon>Eukaryota</taxon>
        <taxon>Metazoa</taxon>
        <taxon>Cnidaria</taxon>
        <taxon>Anthozoa</taxon>
        <taxon>Octocorallia</taxon>
        <taxon>Malacalcyonacea</taxon>
        <taxon>Plexauridae</taxon>
        <taxon>Paramuricea</taxon>
    </lineage>
</organism>
<sequence length="64" mass="7555">MEQTTDMKEVEEHVHSHSEITRSFPAKDTLLLNEFANPKSVNYATRNLFKTTEFYDEMRMNVTT</sequence>
<dbReference type="AlphaFoldDB" id="A0A6S7I2C5"/>
<feature type="non-terminal residue" evidence="2">
    <location>
        <position position="64"/>
    </location>
</feature>
<evidence type="ECO:0000256" key="1">
    <source>
        <dbReference type="SAM" id="MobiDB-lite"/>
    </source>
</evidence>
<protein>
    <submittedName>
        <fullName evidence="2">Uncharacterized protein</fullName>
    </submittedName>
</protein>
<comment type="caution">
    <text evidence="2">The sequence shown here is derived from an EMBL/GenBank/DDBJ whole genome shotgun (WGS) entry which is preliminary data.</text>
</comment>
<name>A0A6S7I2C5_PARCT</name>
<evidence type="ECO:0000313" key="2">
    <source>
        <dbReference type="EMBL" id="CAB4000622.1"/>
    </source>
</evidence>
<feature type="region of interest" description="Disordered" evidence="1">
    <location>
        <begin position="1"/>
        <end position="21"/>
    </location>
</feature>
<reference evidence="2" key="1">
    <citation type="submission" date="2020-04" db="EMBL/GenBank/DDBJ databases">
        <authorList>
            <person name="Alioto T."/>
            <person name="Alioto T."/>
            <person name="Gomez Garrido J."/>
        </authorList>
    </citation>
    <scope>NUCLEOTIDE SEQUENCE</scope>
    <source>
        <strain evidence="2">A484AB</strain>
    </source>
</reference>
<keyword evidence="3" id="KW-1185">Reference proteome</keyword>
<accession>A0A6S7I2C5</accession>
<feature type="compositionally biased region" description="Basic and acidic residues" evidence="1">
    <location>
        <begin position="1"/>
        <end position="20"/>
    </location>
</feature>
<dbReference type="Proteomes" id="UP001152795">
    <property type="component" value="Unassembled WGS sequence"/>
</dbReference>
<gene>
    <name evidence="2" type="ORF">PACLA_8A003170</name>
</gene>